<evidence type="ECO:0000256" key="3">
    <source>
        <dbReference type="ARBA" id="ARBA00022670"/>
    </source>
</evidence>
<comment type="caution">
    <text evidence="13">The sequence shown here is derived from an EMBL/GenBank/DDBJ whole genome shotgun (WGS) entry which is preliminary data.</text>
</comment>
<proteinExistence type="inferred from homology"/>
<comment type="similarity">
    <text evidence="10">Belongs to the peptidase M15 family.</text>
</comment>
<evidence type="ECO:0000256" key="12">
    <source>
        <dbReference type="SAM" id="SignalP"/>
    </source>
</evidence>
<evidence type="ECO:0000256" key="11">
    <source>
        <dbReference type="ARBA" id="ARBA00093666"/>
    </source>
</evidence>
<evidence type="ECO:0000256" key="5">
    <source>
        <dbReference type="ARBA" id="ARBA00022729"/>
    </source>
</evidence>
<comment type="pathway">
    <text evidence="2">Cell wall biogenesis; cell wall polysaccharide biosynthesis.</text>
</comment>
<dbReference type="PANTHER" id="PTHR37425">
    <property type="match status" value="1"/>
</dbReference>
<dbReference type="GO" id="GO:0006508">
    <property type="term" value="P:proteolysis"/>
    <property type="evidence" value="ECO:0007669"/>
    <property type="project" value="UniProtKB-KW"/>
</dbReference>
<keyword evidence="14" id="KW-1185">Reference proteome</keyword>
<feature type="signal peptide" evidence="12">
    <location>
        <begin position="1"/>
        <end position="23"/>
    </location>
</feature>
<evidence type="ECO:0000256" key="7">
    <source>
        <dbReference type="ARBA" id="ARBA00022833"/>
    </source>
</evidence>
<dbReference type="GO" id="GO:0071555">
    <property type="term" value="P:cell wall organization"/>
    <property type="evidence" value="ECO:0007669"/>
    <property type="project" value="UniProtKB-KW"/>
</dbReference>
<evidence type="ECO:0000256" key="2">
    <source>
        <dbReference type="ARBA" id="ARBA00004776"/>
    </source>
</evidence>
<keyword evidence="3" id="KW-0645">Protease</keyword>
<dbReference type="InterPro" id="IPR009045">
    <property type="entry name" value="Zn_M74/Hedgehog-like"/>
</dbReference>
<protein>
    <recommendedName>
        <fullName evidence="11">Murein endopeptidase K</fullName>
    </recommendedName>
</protein>
<evidence type="ECO:0000256" key="1">
    <source>
        <dbReference type="ARBA" id="ARBA00001947"/>
    </source>
</evidence>
<feature type="chain" id="PRO_5041251254" description="Murein endopeptidase K" evidence="12">
    <location>
        <begin position="24"/>
        <end position="320"/>
    </location>
</feature>
<evidence type="ECO:0000313" key="13">
    <source>
        <dbReference type="EMBL" id="MCJ8501170.1"/>
    </source>
</evidence>
<dbReference type="Gene3D" id="3.30.1380.10">
    <property type="match status" value="1"/>
</dbReference>
<dbReference type="PANTHER" id="PTHR37425:SF1">
    <property type="entry name" value="OUTER MEMBRANE PROTEIN"/>
    <property type="match status" value="1"/>
</dbReference>
<keyword evidence="5 12" id="KW-0732">Signal</keyword>
<gene>
    <name evidence="13" type="ORF">MRX98_11355</name>
</gene>
<evidence type="ECO:0000256" key="6">
    <source>
        <dbReference type="ARBA" id="ARBA00022801"/>
    </source>
</evidence>
<dbReference type="GO" id="GO:0046872">
    <property type="term" value="F:metal ion binding"/>
    <property type="evidence" value="ECO:0007669"/>
    <property type="project" value="UniProtKB-KW"/>
</dbReference>
<name>A0AA41R567_9BACT</name>
<dbReference type="SUPFAM" id="SSF55166">
    <property type="entry name" value="Hedgehog/DD-peptidase"/>
    <property type="match status" value="1"/>
</dbReference>
<dbReference type="GO" id="GO:0008237">
    <property type="term" value="F:metallopeptidase activity"/>
    <property type="evidence" value="ECO:0007669"/>
    <property type="project" value="UniProtKB-KW"/>
</dbReference>
<sequence length="320" mass="35723">MTAIRRIGWSLFLLTALFTGLCADTLADAGRDRFRYSGDGRLHLFNPKSGAVFDGVYRQADGHIDPQARTAIQKVFDAPSEEPLAAISMRLIAFLDYLEDRLRPGARIEIASGWRSPAYNTRLRESGRLAASASLHQYGMAADIRIEGVDSRQVWHFVRELGFGGAGYYQGRLVHVDVGPARFWDQDSSGVGSDISVDNKLIGLVTDFDRYRAGDRVVLRFIRMTGFPIGVQAEWILEKEIEGGRREMVAPFHPRFAAPVDGACPVFNDIGAMMDIRGRLPEDLPPGRYALRARFCDTRWEAMPEAVTTPLFEVPDRAMP</sequence>
<evidence type="ECO:0000256" key="4">
    <source>
        <dbReference type="ARBA" id="ARBA00022723"/>
    </source>
</evidence>
<keyword evidence="9" id="KW-0961">Cell wall biogenesis/degradation</keyword>
<keyword evidence="4" id="KW-0479">Metal-binding</keyword>
<reference evidence="13" key="1">
    <citation type="submission" date="2022-04" db="EMBL/GenBank/DDBJ databases">
        <title>Desulfatitalea alkaliphila sp. nov., a novel anaerobic sulfate-reducing bacterium isolated from terrestrial mud volcano, Taman Peninsula, Russia.</title>
        <authorList>
            <person name="Khomyakova M.A."/>
            <person name="Merkel A.Y."/>
            <person name="Slobodkin A.I."/>
        </authorList>
    </citation>
    <scope>NUCLEOTIDE SEQUENCE</scope>
    <source>
        <strain evidence="13">M08but</strain>
    </source>
</reference>
<comment type="cofactor">
    <cofactor evidence="1">
        <name>Zn(2+)</name>
        <dbReference type="ChEBI" id="CHEBI:29105"/>
    </cofactor>
</comment>
<keyword evidence="6" id="KW-0378">Hydrolase</keyword>
<keyword evidence="7" id="KW-0862">Zinc</keyword>
<dbReference type="Pfam" id="PF05951">
    <property type="entry name" value="Peptidase_M15_2"/>
    <property type="match status" value="1"/>
</dbReference>
<dbReference type="RefSeq" id="WP_246907696.1">
    <property type="nucleotide sequence ID" value="NZ_JALJRB010000011.1"/>
</dbReference>
<dbReference type="EMBL" id="JALJRB010000011">
    <property type="protein sequence ID" value="MCJ8501170.1"/>
    <property type="molecule type" value="Genomic_DNA"/>
</dbReference>
<evidence type="ECO:0000256" key="10">
    <source>
        <dbReference type="ARBA" id="ARBA00093448"/>
    </source>
</evidence>
<organism evidence="13 14">
    <name type="scientific">Desulfatitalea alkaliphila</name>
    <dbReference type="NCBI Taxonomy" id="2929485"/>
    <lineage>
        <taxon>Bacteria</taxon>
        <taxon>Pseudomonadati</taxon>
        <taxon>Thermodesulfobacteriota</taxon>
        <taxon>Desulfobacteria</taxon>
        <taxon>Desulfobacterales</taxon>
        <taxon>Desulfosarcinaceae</taxon>
        <taxon>Desulfatitalea</taxon>
    </lineage>
</organism>
<keyword evidence="8" id="KW-0482">Metalloprotease</keyword>
<dbReference type="AlphaFoldDB" id="A0AA41R567"/>
<evidence type="ECO:0000256" key="8">
    <source>
        <dbReference type="ARBA" id="ARBA00023049"/>
    </source>
</evidence>
<evidence type="ECO:0000256" key="9">
    <source>
        <dbReference type="ARBA" id="ARBA00023316"/>
    </source>
</evidence>
<evidence type="ECO:0000313" key="14">
    <source>
        <dbReference type="Proteomes" id="UP001165427"/>
    </source>
</evidence>
<dbReference type="InterPro" id="IPR010275">
    <property type="entry name" value="MepK"/>
</dbReference>
<dbReference type="Proteomes" id="UP001165427">
    <property type="component" value="Unassembled WGS sequence"/>
</dbReference>
<accession>A0AA41R567</accession>